<dbReference type="KEGG" id="ech:ECH_0288"/>
<organism evidence="1 2">
    <name type="scientific">Ehrlichia chaffeensis (strain ATCC CRL-10679 / Arkansas)</name>
    <dbReference type="NCBI Taxonomy" id="205920"/>
    <lineage>
        <taxon>Bacteria</taxon>
        <taxon>Pseudomonadati</taxon>
        <taxon>Pseudomonadota</taxon>
        <taxon>Alphaproteobacteria</taxon>
        <taxon>Rickettsiales</taxon>
        <taxon>Anaplasmataceae</taxon>
        <taxon>Ehrlichia</taxon>
    </lineage>
</organism>
<proteinExistence type="predicted"/>
<gene>
    <name evidence="1" type="ordered locus">ECH_0288</name>
</gene>
<dbReference type="Proteomes" id="UP000008320">
    <property type="component" value="Chromosome"/>
</dbReference>
<accession>Q2GHH4</accession>
<name>Q2GHH4_EHRCR</name>
<protein>
    <submittedName>
        <fullName evidence="1">Uncharacterized protein</fullName>
    </submittedName>
</protein>
<sequence length="77" mass="9196">MTFYPHVKIFYNKSIISPIHTNSGLIFDKTYKKVSNILIFLSILKTLKINLHILKIFCKKFTTRIYAFLINRNPQQY</sequence>
<evidence type="ECO:0000313" key="1">
    <source>
        <dbReference type="EMBL" id="ABD44860.1"/>
    </source>
</evidence>
<dbReference type="HOGENOM" id="CLU_2632474_0_0_5"/>
<evidence type="ECO:0000313" key="2">
    <source>
        <dbReference type="Proteomes" id="UP000008320"/>
    </source>
</evidence>
<keyword evidence="2" id="KW-1185">Reference proteome</keyword>
<dbReference type="AlphaFoldDB" id="Q2GHH4"/>
<dbReference type="EMBL" id="CP000236">
    <property type="protein sequence ID" value="ABD44860.1"/>
    <property type="molecule type" value="Genomic_DNA"/>
</dbReference>
<reference evidence="1 2" key="1">
    <citation type="journal article" date="2006" name="PLoS Genet.">
        <title>Comparative genomics of emerging human ehrlichiosis agents.</title>
        <authorList>
            <person name="Dunning Hotopp J.C."/>
            <person name="Lin M."/>
            <person name="Madupu R."/>
            <person name="Crabtree J."/>
            <person name="Angiuoli S.V."/>
            <person name="Eisen J.A."/>
            <person name="Seshadri R."/>
            <person name="Ren Q."/>
            <person name="Wu M."/>
            <person name="Utterback T.R."/>
            <person name="Smith S."/>
            <person name="Lewis M."/>
            <person name="Khouri H."/>
            <person name="Zhang C."/>
            <person name="Niu H."/>
            <person name="Lin Q."/>
            <person name="Ohashi N."/>
            <person name="Zhi N."/>
            <person name="Nelson W."/>
            <person name="Brinkac L.M."/>
            <person name="Dodson R.J."/>
            <person name="Rosovitz M.J."/>
            <person name="Sundaram J."/>
            <person name="Daugherty S.C."/>
            <person name="Davidsen T."/>
            <person name="Durkin A.S."/>
            <person name="Gwinn M."/>
            <person name="Haft D.H."/>
            <person name="Selengut J.D."/>
            <person name="Sullivan S.A."/>
            <person name="Zafar N."/>
            <person name="Zhou L."/>
            <person name="Benahmed F."/>
            <person name="Forberger H."/>
            <person name="Halpin R."/>
            <person name="Mulligan S."/>
            <person name="Robinson J."/>
            <person name="White O."/>
            <person name="Rikihisa Y."/>
            <person name="Tettelin H."/>
        </authorList>
    </citation>
    <scope>NUCLEOTIDE SEQUENCE [LARGE SCALE GENOMIC DNA]</scope>
    <source>
        <strain evidence="2">ATCC CRL-10679 / Arkansas</strain>
    </source>
</reference>